<dbReference type="EMBL" id="BARS01003845">
    <property type="protein sequence ID" value="GAF69091.1"/>
    <property type="molecule type" value="Genomic_DNA"/>
</dbReference>
<dbReference type="InterPro" id="IPR013785">
    <property type="entry name" value="Aldolase_TIM"/>
</dbReference>
<evidence type="ECO:0000256" key="1">
    <source>
        <dbReference type="ARBA" id="ARBA00001917"/>
    </source>
</evidence>
<reference evidence="8" key="1">
    <citation type="journal article" date="2014" name="Front. Microbiol.">
        <title>High frequency of phylogenetically diverse reductive dehalogenase-homologous genes in deep subseafloor sedimentary metagenomes.</title>
        <authorList>
            <person name="Kawai M."/>
            <person name="Futagami T."/>
            <person name="Toyoda A."/>
            <person name="Takaki Y."/>
            <person name="Nishi S."/>
            <person name="Hori S."/>
            <person name="Arai W."/>
            <person name="Tsubouchi T."/>
            <person name="Morono Y."/>
            <person name="Uchiyama I."/>
            <person name="Ito T."/>
            <person name="Fujiyama A."/>
            <person name="Inagaki F."/>
            <person name="Takami H."/>
        </authorList>
    </citation>
    <scope>NUCLEOTIDE SEQUENCE</scope>
    <source>
        <strain evidence="8">Expedition CK06-06</strain>
    </source>
</reference>
<protein>
    <recommendedName>
        <fullName evidence="6">Dihydrothymine dehydrogenase</fullName>
    </recommendedName>
    <alternativeName>
        <fullName evidence="5">Dihydrouracil dehydrogenase</fullName>
    </alternativeName>
</protein>
<dbReference type="GO" id="GO:0004152">
    <property type="term" value="F:dihydroorotate dehydrogenase activity"/>
    <property type="evidence" value="ECO:0007669"/>
    <property type="project" value="UniProtKB-ARBA"/>
</dbReference>
<dbReference type="UniPathway" id="UPA00070"/>
<dbReference type="Pfam" id="PF14697">
    <property type="entry name" value="Fer4_21"/>
    <property type="match status" value="1"/>
</dbReference>
<dbReference type="GO" id="GO:0006212">
    <property type="term" value="P:uracil catabolic process"/>
    <property type="evidence" value="ECO:0007669"/>
    <property type="project" value="TreeGrafter"/>
</dbReference>
<evidence type="ECO:0000256" key="6">
    <source>
        <dbReference type="ARBA" id="ARBA00032722"/>
    </source>
</evidence>
<dbReference type="InterPro" id="IPR005720">
    <property type="entry name" value="Dihydroorotate_DH_cat"/>
</dbReference>
<dbReference type="Gene3D" id="3.20.20.70">
    <property type="entry name" value="Aldolase class I"/>
    <property type="match status" value="1"/>
</dbReference>
<evidence type="ECO:0000256" key="4">
    <source>
        <dbReference type="ARBA" id="ARBA00023002"/>
    </source>
</evidence>
<evidence type="ECO:0000313" key="8">
    <source>
        <dbReference type="EMBL" id="GAF69091.1"/>
    </source>
</evidence>
<evidence type="ECO:0000256" key="2">
    <source>
        <dbReference type="ARBA" id="ARBA00004725"/>
    </source>
</evidence>
<comment type="pathway">
    <text evidence="2">Pyrimidine metabolism; UMP biosynthesis via de novo pathway.</text>
</comment>
<feature type="non-terminal residue" evidence="8">
    <location>
        <position position="1"/>
    </location>
</feature>
<sequence length="326" mass="34224">DKRGMIDIELFSELTLDRWEVEIDLIRASFPERPIIASIAGGGNPHEWQEIVRRVEPHGINGYEMNVSCPNLGGKEKGEDKAEQNTKAMALAVGWVKEVTDLPVIVKLTPNVTDVAALAQAAEAAGADAVTTGNSLSGLGGIDLDTFAPLPTVDGISIFGGYGGPGLKPVSLRCTAVAAQALQIPVIGCGGISTWQDAAEYLAVGASIVEVCTAVMWNGCRIIEKLTKGLEAYLERKGYKTPTDITGKALSRIGSFPDLNLSIKLAASVDDSCNGCGICVEACASGGYQAITMDSDTARVDISRCDGCGLCVGVCPQESIHLTPRQ</sequence>
<dbReference type="PROSITE" id="PS51379">
    <property type="entry name" value="4FE4S_FER_2"/>
    <property type="match status" value="2"/>
</dbReference>
<dbReference type="PROSITE" id="PS00198">
    <property type="entry name" value="4FE4S_FER_1"/>
    <property type="match status" value="1"/>
</dbReference>
<feature type="domain" description="4Fe-4S ferredoxin-type" evidence="7">
    <location>
        <begin position="265"/>
        <end position="293"/>
    </location>
</feature>
<dbReference type="SUPFAM" id="SSF54862">
    <property type="entry name" value="4Fe-4S ferredoxins"/>
    <property type="match status" value="1"/>
</dbReference>
<dbReference type="GO" id="GO:0017113">
    <property type="term" value="F:dihydropyrimidine dehydrogenase (NADP+) activity"/>
    <property type="evidence" value="ECO:0007669"/>
    <property type="project" value="TreeGrafter"/>
</dbReference>
<dbReference type="InterPro" id="IPR017896">
    <property type="entry name" value="4Fe4S_Fe-S-bd"/>
</dbReference>
<comment type="cofactor">
    <cofactor evidence="1">
        <name>FMN</name>
        <dbReference type="ChEBI" id="CHEBI:58210"/>
    </cofactor>
</comment>
<name>X0S1H0_9ZZZZ</name>
<dbReference type="GO" id="GO:0044205">
    <property type="term" value="P:'de novo' UMP biosynthetic process"/>
    <property type="evidence" value="ECO:0007669"/>
    <property type="project" value="UniProtKB-UniPathway"/>
</dbReference>
<feature type="domain" description="4Fe-4S ferredoxin-type" evidence="7">
    <location>
        <begin position="296"/>
        <end position="325"/>
    </location>
</feature>
<dbReference type="GO" id="GO:0050661">
    <property type="term" value="F:NADP binding"/>
    <property type="evidence" value="ECO:0007669"/>
    <property type="project" value="TreeGrafter"/>
</dbReference>
<dbReference type="GO" id="GO:0006207">
    <property type="term" value="P:'de novo' pyrimidine nucleobase biosynthetic process"/>
    <property type="evidence" value="ECO:0007669"/>
    <property type="project" value="InterPro"/>
</dbReference>
<dbReference type="Gene3D" id="3.30.70.20">
    <property type="match status" value="1"/>
</dbReference>
<dbReference type="InterPro" id="IPR017900">
    <property type="entry name" value="4Fe4S_Fe_S_CS"/>
</dbReference>
<dbReference type="PROSITE" id="PS00912">
    <property type="entry name" value="DHODEHASE_2"/>
    <property type="match status" value="1"/>
</dbReference>
<organism evidence="8">
    <name type="scientific">marine sediment metagenome</name>
    <dbReference type="NCBI Taxonomy" id="412755"/>
    <lineage>
        <taxon>unclassified sequences</taxon>
        <taxon>metagenomes</taxon>
        <taxon>ecological metagenomes</taxon>
    </lineage>
</organism>
<dbReference type="GO" id="GO:0006210">
    <property type="term" value="P:thymine catabolic process"/>
    <property type="evidence" value="ECO:0007669"/>
    <property type="project" value="TreeGrafter"/>
</dbReference>
<dbReference type="PANTHER" id="PTHR43073">
    <property type="entry name" value="DIHYDROPYRIMIDINE DEHYDROGENASE [NADP(+)]"/>
    <property type="match status" value="1"/>
</dbReference>
<dbReference type="PANTHER" id="PTHR43073:SF2">
    <property type="entry name" value="DIHYDROPYRIMIDINE DEHYDROGENASE [NADP(+)]"/>
    <property type="match status" value="1"/>
</dbReference>
<gene>
    <name evidence="8" type="ORF">S01H1_07457</name>
</gene>
<dbReference type="SUPFAM" id="SSF51395">
    <property type="entry name" value="FMN-linked oxidoreductases"/>
    <property type="match status" value="1"/>
</dbReference>
<dbReference type="InterPro" id="IPR001295">
    <property type="entry name" value="Dihydroorotate_DH_CS"/>
</dbReference>
<evidence type="ECO:0000256" key="5">
    <source>
        <dbReference type="ARBA" id="ARBA00030119"/>
    </source>
</evidence>
<comment type="similarity">
    <text evidence="3">Belongs to the dihydropyrimidine dehydrogenase family.</text>
</comment>
<dbReference type="GO" id="GO:0002058">
    <property type="term" value="F:uracil binding"/>
    <property type="evidence" value="ECO:0007669"/>
    <property type="project" value="TreeGrafter"/>
</dbReference>
<proteinExistence type="inferred from homology"/>
<evidence type="ECO:0000259" key="7">
    <source>
        <dbReference type="PROSITE" id="PS51379"/>
    </source>
</evidence>
<keyword evidence="4" id="KW-0560">Oxidoreductase</keyword>
<dbReference type="GO" id="GO:0005737">
    <property type="term" value="C:cytoplasm"/>
    <property type="evidence" value="ECO:0007669"/>
    <property type="project" value="InterPro"/>
</dbReference>
<dbReference type="AlphaFoldDB" id="X0S1H0"/>
<evidence type="ECO:0000256" key="3">
    <source>
        <dbReference type="ARBA" id="ARBA00010804"/>
    </source>
</evidence>
<comment type="caution">
    <text evidence="8">The sequence shown here is derived from an EMBL/GenBank/DDBJ whole genome shotgun (WGS) entry which is preliminary data.</text>
</comment>
<accession>X0S1H0</accession>
<dbReference type="Pfam" id="PF01180">
    <property type="entry name" value="DHO_dh"/>
    <property type="match status" value="1"/>
</dbReference>